<dbReference type="InterPro" id="IPR046884">
    <property type="entry name" value="MnmA-like_central"/>
</dbReference>
<dbReference type="RefSeq" id="WP_066160664.1">
    <property type="nucleotide sequence ID" value="NZ_CP020814.1"/>
</dbReference>
<feature type="domain" description="tRNA-specific 2-thiouridylase MnmA-like central" evidence="17">
    <location>
        <begin position="208"/>
        <end position="272"/>
    </location>
</feature>
<keyword evidence="9 15" id="KW-0547">Nucleotide-binding</keyword>
<dbReference type="PANTHER" id="PTHR11933:SF5">
    <property type="entry name" value="MITOCHONDRIAL TRNA-SPECIFIC 2-THIOURIDYLASE 1"/>
    <property type="match status" value="1"/>
</dbReference>
<dbReference type="NCBIfam" id="NF001138">
    <property type="entry name" value="PRK00143.1"/>
    <property type="match status" value="1"/>
</dbReference>
<name>A0A1X9MCX9_9BACI</name>
<evidence type="ECO:0000256" key="1">
    <source>
        <dbReference type="ARBA" id="ARBA00004496"/>
    </source>
</evidence>
<evidence type="ECO:0000256" key="5">
    <source>
        <dbReference type="ARBA" id="ARBA00022490"/>
    </source>
</evidence>
<dbReference type="FunFam" id="2.40.30.10:FF:000023">
    <property type="entry name" value="tRNA-specific 2-thiouridylase MnmA"/>
    <property type="match status" value="1"/>
</dbReference>
<evidence type="ECO:0000256" key="6">
    <source>
        <dbReference type="ARBA" id="ARBA00022555"/>
    </source>
</evidence>
<dbReference type="Proteomes" id="UP000193006">
    <property type="component" value="Chromosome"/>
</dbReference>
<feature type="active site" description="Cysteine persulfide intermediate" evidence="15">
    <location>
        <position position="200"/>
    </location>
</feature>
<evidence type="ECO:0000256" key="15">
    <source>
        <dbReference type="HAMAP-Rule" id="MF_00144"/>
    </source>
</evidence>
<evidence type="ECO:0000259" key="16">
    <source>
        <dbReference type="Pfam" id="PF20258"/>
    </source>
</evidence>
<dbReference type="GO" id="GO:0005524">
    <property type="term" value="F:ATP binding"/>
    <property type="evidence" value="ECO:0007669"/>
    <property type="project" value="UniProtKB-KW"/>
</dbReference>
<keyword evidence="7 15" id="KW-0808">Transferase</keyword>
<keyword evidence="6 15" id="KW-0820">tRNA-binding</keyword>
<dbReference type="GO" id="GO:0005737">
    <property type="term" value="C:cytoplasm"/>
    <property type="evidence" value="ECO:0007669"/>
    <property type="project" value="UniProtKB-SubCell"/>
</dbReference>
<evidence type="ECO:0000256" key="11">
    <source>
        <dbReference type="ARBA" id="ARBA00022884"/>
    </source>
</evidence>
<dbReference type="Gene3D" id="2.40.30.10">
    <property type="entry name" value="Translation factors"/>
    <property type="match status" value="1"/>
</dbReference>
<dbReference type="GO" id="GO:0002143">
    <property type="term" value="P:tRNA wobble position uridine thiolation"/>
    <property type="evidence" value="ECO:0007669"/>
    <property type="project" value="TreeGrafter"/>
</dbReference>
<reference evidence="18 19" key="1">
    <citation type="submission" date="2017-04" db="EMBL/GenBank/DDBJ databases">
        <title>Bacillus krulwichiae AM31D Genome sequencing and assembly.</title>
        <authorList>
            <person name="Krulwich T.A."/>
            <person name="Anastor L."/>
            <person name="Ehrlich R."/>
            <person name="Ehrlich G.D."/>
            <person name="Janto B."/>
        </authorList>
    </citation>
    <scope>NUCLEOTIDE SEQUENCE [LARGE SCALE GENOMIC DNA]</scope>
    <source>
        <strain evidence="18 19">AM31D</strain>
    </source>
</reference>
<evidence type="ECO:0000256" key="14">
    <source>
        <dbReference type="ARBA" id="ARBA00056575"/>
    </source>
</evidence>
<dbReference type="EC" id="2.8.1.13" evidence="3 15"/>
<evidence type="ECO:0000259" key="17">
    <source>
        <dbReference type="Pfam" id="PF20259"/>
    </source>
</evidence>
<accession>A0A1X9MCX9</accession>
<evidence type="ECO:0000256" key="7">
    <source>
        <dbReference type="ARBA" id="ARBA00022679"/>
    </source>
</evidence>
<feature type="binding site" evidence="15">
    <location>
        <begin position="13"/>
        <end position="20"/>
    </location>
    <ligand>
        <name>ATP</name>
        <dbReference type="ChEBI" id="CHEBI:30616"/>
    </ligand>
</feature>
<dbReference type="Pfam" id="PF03054">
    <property type="entry name" value="tRNA_Me_trans"/>
    <property type="match status" value="1"/>
</dbReference>
<dbReference type="FunFam" id="3.40.50.620:FF:000004">
    <property type="entry name" value="tRNA-specific 2-thiouridylase MnmA"/>
    <property type="match status" value="1"/>
</dbReference>
<dbReference type="GO" id="GO:0103016">
    <property type="term" value="F:tRNA-uridine 2-sulfurtransferase activity"/>
    <property type="evidence" value="ECO:0007669"/>
    <property type="project" value="UniProtKB-EC"/>
</dbReference>
<feature type="region of interest" description="Interaction with tRNA" evidence="15">
    <location>
        <begin position="150"/>
        <end position="152"/>
    </location>
</feature>
<keyword evidence="11 15" id="KW-0694">RNA-binding</keyword>
<keyword evidence="19" id="KW-1185">Reference proteome</keyword>
<keyword evidence="8 15" id="KW-0819">tRNA processing</keyword>
<proteinExistence type="inferred from homology"/>
<dbReference type="EMBL" id="CP020814">
    <property type="protein sequence ID" value="ARK31299.1"/>
    <property type="molecule type" value="Genomic_DNA"/>
</dbReference>
<keyword evidence="12" id="KW-1015">Disulfide bond</keyword>
<dbReference type="InterPro" id="IPR046885">
    <property type="entry name" value="MnmA-like_C"/>
</dbReference>
<keyword evidence="10 15" id="KW-0067">ATP-binding</keyword>
<feature type="site" description="Interaction with tRNA" evidence="15">
    <location>
        <position position="129"/>
    </location>
</feature>
<evidence type="ECO:0000256" key="10">
    <source>
        <dbReference type="ARBA" id="ARBA00022840"/>
    </source>
</evidence>
<dbReference type="GO" id="GO:0000049">
    <property type="term" value="F:tRNA binding"/>
    <property type="evidence" value="ECO:0007669"/>
    <property type="project" value="UniProtKB-KW"/>
</dbReference>
<gene>
    <name evidence="18" type="primary">mnmA_3</name>
    <name evidence="15" type="synonym">mnmA</name>
    <name evidence="18" type="ORF">BkAM31D_16350</name>
</gene>
<dbReference type="CDD" id="cd01998">
    <property type="entry name" value="MnmA_TRMU-like"/>
    <property type="match status" value="1"/>
</dbReference>
<evidence type="ECO:0000313" key="19">
    <source>
        <dbReference type="Proteomes" id="UP000193006"/>
    </source>
</evidence>
<dbReference type="Gene3D" id="3.40.50.620">
    <property type="entry name" value="HUPs"/>
    <property type="match status" value="1"/>
</dbReference>
<dbReference type="SUPFAM" id="SSF52402">
    <property type="entry name" value="Adenine nucleotide alpha hydrolases-like"/>
    <property type="match status" value="1"/>
</dbReference>
<evidence type="ECO:0000256" key="2">
    <source>
        <dbReference type="ARBA" id="ARBA00006191"/>
    </source>
</evidence>
<evidence type="ECO:0000256" key="12">
    <source>
        <dbReference type="ARBA" id="ARBA00023157"/>
    </source>
</evidence>
<comment type="similarity">
    <text evidence="2 15">Belongs to the MnmA/TRMU family.</text>
</comment>
<evidence type="ECO:0000256" key="4">
    <source>
        <dbReference type="ARBA" id="ARBA00013805"/>
    </source>
</evidence>
<dbReference type="InterPro" id="IPR023382">
    <property type="entry name" value="MnmA-like_central_sf"/>
</dbReference>
<comment type="subcellular location">
    <subcellularLocation>
        <location evidence="1 15">Cytoplasm</location>
    </subcellularLocation>
</comment>
<dbReference type="PANTHER" id="PTHR11933">
    <property type="entry name" value="TRNA 5-METHYLAMINOMETHYL-2-THIOURIDYLATE -METHYLTRANSFERASE"/>
    <property type="match status" value="1"/>
</dbReference>
<dbReference type="HAMAP" id="MF_00144">
    <property type="entry name" value="tRNA_thiouridyl_MnmA"/>
    <property type="match status" value="1"/>
</dbReference>
<feature type="region of interest" description="Interaction with target base in tRNA" evidence="15">
    <location>
        <begin position="99"/>
        <end position="101"/>
    </location>
</feature>
<dbReference type="FunFam" id="2.30.30.280:FF:000001">
    <property type="entry name" value="tRNA-specific 2-thiouridylase MnmA"/>
    <property type="match status" value="1"/>
</dbReference>
<feature type="region of interest" description="Interaction with tRNA" evidence="15">
    <location>
        <begin position="309"/>
        <end position="310"/>
    </location>
</feature>
<dbReference type="STRING" id="199441.BkAM31D_16350"/>
<sequence>MKKRPEDTRVVVGMSGGVDSSVTALLLKEQGYDVVGIFMKNWDDTDESGFCTATEDYEDVIKVCNQIGIPYYAVNFEKQYWDKVFTYFLEEYKSGRTPNPDVMCNKEIKFKAFLNHAMLLGADYIATGHYARVEEKDGQFGLLRGADHNKDQSYFLNALSQKQLSKTMFPLGHLSKKEVREIAIEAGLATAKKKDSTGICFIGERNFKEFLSGFLPAQPGEMQTLDGEFKGHHDGLMYYTIGQRQGLGIGGSGEPWFVIGKDLKRNVLIVGQGFHNEGLYSEGLEAIGMNWIKTDLTFKQDFSCTAKMRYRQEDQQVTVYPKEDGTASIYFHEPERAVTPGQAVVLYDGDVCIGGGTIDRVIKKWENA</sequence>
<feature type="domain" description="tRNA-specific 2-thiouridylase MnmA-like C-terminal" evidence="16">
    <location>
        <begin position="283"/>
        <end position="358"/>
    </location>
</feature>
<dbReference type="NCBIfam" id="TIGR00420">
    <property type="entry name" value="trmU"/>
    <property type="match status" value="1"/>
</dbReference>
<evidence type="ECO:0000256" key="9">
    <source>
        <dbReference type="ARBA" id="ARBA00022741"/>
    </source>
</evidence>
<feature type="binding site" evidence="15">
    <location>
        <position position="128"/>
    </location>
    <ligand>
        <name>ATP</name>
        <dbReference type="ChEBI" id="CHEBI:30616"/>
    </ligand>
</feature>
<dbReference type="Pfam" id="PF20258">
    <property type="entry name" value="tRNA_Me_trans_C"/>
    <property type="match status" value="1"/>
</dbReference>
<organism evidence="18 19">
    <name type="scientific">Halalkalibacter krulwichiae</name>
    <dbReference type="NCBI Taxonomy" id="199441"/>
    <lineage>
        <taxon>Bacteria</taxon>
        <taxon>Bacillati</taxon>
        <taxon>Bacillota</taxon>
        <taxon>Bacilli</taxon>
        <taxon>Bacillales</taxon>
        <taxon>Bacillaceae</taxon>
        <taxon>Halalkalibacter</taxon>
    </lineage>
</organism>
<comment type="catalytic activity">
    <reaction evidence="13 15">
        <text>S-sulfanyl-L-cysteinyl-[protein] + uridine(34) in tRNA + AH2 + ATP = 2-thiouridine(34) in tRNA + L-cysteinyl-[protein] + A + AMP + diphosphate + H(+)</text>
        <dbReference type="Rhea" id="RHEA:47032"/>
        <dbReference type="Rhea" id="RHEA-COMP:10131"/>
        <dbReference type="Rhea" id="RHEA-COMP:11726"/>
        <dbReference type="Rhea" id="RHEA-COMP:11727"/>
        <dbReference type="Rhea" id="RHEA-COMP:11728"/>
        <dbReference type="ChEBI" id="CHEBI:13193"/>
        <dbReference type="ChEBI" id="CHEBI:15378"/>
        <dbReference type="ChEBI" id="CHEBI:17499"/>
        <dbReference type="ChEBI" id="CHEBI:29950"/>
        <dbReference type="ChEBI" id="CHEBI:30616"/>
        <dbReference type="ChEBI" id="CHEBI:33019"/>
        <dbReference type="ChEBI" id="CHEBI:61963"/>
        <dbReference type="ChEBI" id="CHEBI:65315"/>
        <dbReference type="ChEBI" id="CHEBI:87170"/>
        <dbReference type="ChEBI" id="CHEBI:456215"/>
        <dbReference type="EC" id="2.8.1.13"/>
    </reaction>
</comment>
<feature type="active site" description="Nucleophile" evidence="15">
    <location>
        <position position="104"/>
    </location>
</feature>
<comment type="caution">
    <text evidence="15">Lacks conserved residue(s) required for the propagation of feature annotation.</text>
</comment>
<evidence type="ECO:0000256" key="13">
    <source>
        <dbReference type="ARBA" id="ARBA00051542"/>
    </source>
</evidence>
<dbReference type="InterPro" id="IPR004506">
    <property type="entry name" value="MnmA-like"/>
</dbReference>
<evidence type="ECO:0000256" key="3">
    <source>
        <dbReference type="ARBA" id="ARBA00011949"/>
    </source>
</evidence>
<feature type="site" description="Interaction with tRNA" evidence="15">
    <location>
        <position position="342"/>
    </location>
</feature>
<dbReference type="Gene3D" id="2.30.30.280">
    <property type="entry name" value="Adenine nucleotide alpha hydrolases-like domains"/>
    <property type="match status" value="1"/>
</dbReference>
<dbReference type="AlphaFoldDB" id="A0A1X9MCX9"/>
<dbReference type="InterPro" id="IPR014729">
    <property type="entry name" value="Rossmann-like_a/b/a_fold"/>
</dbReference>
<evidence type="ECO:0000256" key="8">
    <source>
        <dbReference type="ARBA" id="ARBA00022694"/>
    </source>
</evidence>
<feature type="binding site" evidence="15">
    <location>
        <position position="39"/>
    </location>
    <ligand>
        <name>ATP</name>
        <dbReference type="ChEBI" id="CHEBI:30616"/>
    </ligand>
</feature>
<dbReference type="Pfam" id="PF20259">
    <property type="entry name" value="tRNA_Me_trans_M"/>
    <property type="match status" value="1"/>
</dbReference>
<comment type="function">
    <text evidence="14 15">Catalyzes the 2-thiolation of uridine at the wobble position (U34) of tRNA, leading to the formation of s(2)U34.</text>
</comment>
<evidence type="ECO:0000313" key="18">
    <source>
        <dbReference type="EMBL" id="ARK31299.1"/>
    </source>
</evidence>
<keyword evidence="5 15" id="KW-0963">Cytoplasm</keyword>
<dbReference type="KEGG" id="bkw:BkAM31D_16350"/>
<protein>
    <recommendedName>
        <fullName evidence="4 15">tRNA-specific 2-thiouridylase MnmA</fullName>
        <ecNumber evidence="3 15">2.8.1.13</ecNumber>
    </recommendedName>
</protein>